<protein>
    <recommendedName>
        <fullName evidence="3">N-acetyltransferase domain-containing protein</fullName>
    </recommendedName>
</protein>
<evidence type="ECO:0000313" key="5">
    <source>
        <dbReference type="Proteomes" id="UP000002524"/>
    </source>
</evidence>
<dbReference type="EMBL" id="AE000513">
    <property type="protein sequence ID" value="AAF10257.1"/>
    <property type="molecule type" value="Genomic_DNA"/>
</dbReference>
<dbReference type="FunFam" id="3.40.630.30:FF:000283">
    <property type="entry name" value="Acetyltransferase, putative"/>
    <property type="match status" value="1"/>
</dbReference>
<dbReference type="SUPFAM" id="SSF55729">
    <property type="entry name" value="Acyl-CoA N-acyltransferases (Nat)"/>
    <property type="match status" value="1"/>
</dbReference>
<dbReference type="EnsemblBacteria" id="AAF10257">
    <property type="protein sequence ID" value="AAF10257"/>
    <property type="gene ID" value="DR_0675"/>
</dbReference>
<dbReference type="GO" id="GO:0008999">
    <property type="term" value="F:protein-N-terminal-alanine acetyltransferase activity"/>
    <property type="evidence" value="ECO:0000318"/>
    <property type="project" value="GO_Central"/>
</dbReference>
<proteinExistence type="predicted"/>
<reference evidence="4 5" key="1">
    <citation type="journal article" date="1999" name="Science">
        <title>Genome sequence of the radioresistant bacterium Deinococcus radiodurans R1.</title>
        <authorList>
            <person name="White O."/>
            <person name="Eisen J.A."/>
            <person name="Heidelberg J.F."/>
            <person name="Hickey E.K."/>
            <person name="Peterson J.D."/>
            <person name="Dodson R.J."/>
            <person name="Haft D.H."/>
            <person name="Gwinn M.L."/>
            <person name="Nelson W.C."/>
            <person name="Richardson D.L."/>
            <person name="Moffat K.S."/>
            <person name="Qin H."/>
            <person name="Jiang L."/>
            <person name="Pamphile W."/>
            <person name="Crosby M."/>
            <person name="Shen M."/>
            <person name="Vamathevan J.J."/>
            <person name="Lam P."/>
            <person name="McDonald L."/>
            <person name="Utterback T."/>
            <person name="Zalewski C."/>
            <person name="Makarova K.S."/>
            <person name="Aravind L."/>
            <person name="Daly M.J."/>
            <person name="Minton K.W."/>
            <person name="Fleischmann R.D."/>
            <person name="Ketchum K.A."/>
            <person name="Nelson K.E."/>
            <person name="Salzberg S."/>
            <person name="Smith H.O."/>
            <person name="Venter J.C."/>
            <person name="Fraser C.M."/>
        </authorList>
    </citation>
    <scope>NUCLEOTIDE SEQUENCE [LARGE SCALE GENOMIC DNA]</scope>
    <source>
        <strain evidence="5">ATCC 13939 / DSM 20539 / JCM 16871 / LMG 4051 / NBRC 15346 / NCIMB 9279 / R1 / VKM B-1422</strain>
    </source>
</reference>
<dbReference type="eggNOG" id="COG0456">
    <property type="taxonomic scope" value="Bacteria"/>
</dbReference>
<dbReference type="InterPro" id="IPR000182">
    <property type="entry name" value="GNAT_dom"/>
</dbReference>
<dbReference type="PANTHER" id="PTHR43877">
    <property type="entry name" value="AMINOALKYLPHOSPHONATE N-ACETYLTRANSFERASE-RELATED-RELATED"/>
    <property type="match status" value="1"/>
</dbReference>
<dbReference type="PIR" id="E75490">
    <property type="entry name" value="E75490"/>
</dbReference>
<dbReference type="Pfam" id="PF00583">
    <property type="entry name" value="Acetyltransf_1"/>
    <property type="match status" value="1"/>
</dbReference>
<organism evidence="4 5">
    <name type="scientific">Deinococcus radiodurans (strain ATCC 13939 / DSM 20539 / JCM 16871 / CCUG 27074 / LMG 4051 / NBRC 15346 / NCIMB 9279 / VKM B-1422 / R1)</name>
    <dbReference type="NCBI Taxonomy" id="243230"/>
    <lineage>
        <taxon>Bacteria</taxon>
        <taxon>Thermotogati</taxon>
        <taxon>Deinococcota</taxon>
        <taxon>Deinococci</taxon>
        <taxon>Deinococcales</taxon>
        <taxon>Deinococcaceae</taxon>
        <taxon>Deinococcus</taxon>
    </lineage>
</organism>
<evidence type="ECO:0000256" key="2">
    <source>
        <dbReference type="ARBA" id="ARBA00023315"/>
    </source>
</evidence>
<dbReference type="STRING" id="243230.DR_0675"/>
<evidence type="ECO:0000256" key="1">
    <source>
        <dbReference type="ARBA" id="ARBA00022679"/>
    </source>
</evidence>
<dbReference type="AlphaFoldDB" id="Q9RWJ3"/>
<dbReference type="CDD" id="cd04301">
    <property type="entry name" value="NAT_SF"/>
    <property type="match status" value="1"/>
</dbReference>
<evidence type="ECO:0000313" key="4">
    <source>
        <dbReference type="EMBL" id="AAF10257.1"/>
    </source>
</evidence>
<dbReference type="OrthoDB" id="70840at2"/>
<name>Q9RWJ3_DEIRA</name>
<dbReference type="PROSITE" id="PS51186">
    <property type="entry name" value="GNAT"/>
    <property type="match status" value="1"/>
</dbReference>
<gene>
    <name evidence="4" type="ordered locus">DR_0675</name>
</gene>
<dbReference type="InterPro" id="IPR016181">
    <property type="entry name" value="Acyl_CoA_acyltransferase"/>
</dbReference>
<accession>Q9RWJ3</accession>
<keyword evidence="5" id="KW-1185">Reference proteome</keyword>
<dbReference type="InterPro" id="IPR050832">
    <property type="entry name" value="Bact_Acetyltransf"/>
</dbReference>
<dbReference type="HOGENOM" id="CLU_013985_35_0_0"/>
<dbReference type="Proteomes" id="UP000002524">
    <property type="component" value="Chromosome 1"/>
</dbReference>
<dbReference type="RefSeq" id="WP_010887320.1">
    <property type="nucleotide sequence ID" value="NC_001263.1"/>
</dbReference>
<keyword evidence="2" id="KW-0012">Acyltransferase</keyword>
<evidence type="ECO:0000259" key="3">
    <source>
        <dbReference type="PROSITE" id="PS51186"/>
    </source>
</evidence>
<dbReference type="PATRIC" id="fig|243230.17.peg.851"/>
<sequence>MLLRPATPADAHAIAFHRYPAGADAPERSVYADWARAKLQAGEYLDLLALCGEDVVAGAGLVLLDWGQGRGSPNPLRAWLVNVWTHQDYRRQGLARRLVSDLLAQAKAWGIGTVSLGSTDMARPLYESLGFKPYPHEMLLNLEKL</sequence>
<dbReference type="GeneID" id="69516920"/>
<dbReference type="PaxDb" id="243230-DR_0675"/>
<dbReference type="InParanoid" id="Q9RWJ3"/>
<feature type="domain" description="N-acetyltransferase" evidence="3">
    <location>
        <begin position="1"/>
        <end position="145"/>
    </location>
</feature>
<dbReference type="KEGG" id="dra:DR_0675"/>
<dbReference type="Gene3D" id="3.40.630.30">
    <property type="match status" value="1"/>
</dbReference>
<dbReference type="SMR" id="Q9RWJ3"/>
<keyword evidence="1" id="KW-0808">Transferase</keyword>